<protein>
    <submittedName>
        <fullName evidence="1">Uncharacterized protein</fullName>
    </submittedName>
</protein>
<proteinExistence type="predicted"/>
<evidence type="ECO:0000313" key="3">
    <source>
        <dbReference type="EMBL" id="CAB4181014.1"/>
    </source>
</evidence>
<dbReference type="EMBL" id="LR797015">
    <property type="protein sequence ID" value="CAB4181014.1"/>
    <property type="molecule type" value="Genomic_DNA"/>
</dbReference>
<sequence>MNTYKHTDFTKFNADLRKGKVAGIILWRGPSAIDGSPVLVVATKFAQDSDNTKTGEMVQTYILPDPHAAGIIVNGSTPAKINDWLRSTGAVSICGDCPHAWQMVEGSSPARYEKGACYVREYQSPAAVLGAVFRASYPEAGVDFPADWVPMLAAGLAVRLGSYGDPAAADPQPLIALVSRAKTRTGYTHMWKSKYPLARANAEVLRPYVMASCDNMEDYAEATRLRYRAFLITPKDRDYSSRSLLSVGSHIVGAMICPASEPFLALTGRKTSCEDCGSCSGTEGKGANHPNVFIPAHGATASRFAV</sequence>
<dbReference type="EMBL" id="LR798365">
    <property type="protein sequence ID" value="CAB5226765.1"/>
    <property type="molecule type" value="Genomic_DNA"/>
</dbReference>
<organism evidence="1">
    <name type="scientific">uncultured Caudovirales phage</name>
    <dbReference type="NCBI Taxonomy" id="2100421"/>
    <lineage>
        <taxon>Viruses</taxon>
        <taxon>Duplodnaviria</taxon>
        <taxon>Heunggongvirae</taxon>
        <taxon>Uroviricota</taxon>
        <taxon>Caudoviricetes</taxon>
        <taxon>Peduoviridae</taxon>
        <taxon>Maltschvirus</taxon>
        <taxon>Maltschvirus maltsch</taxon>
    </lineage>
</organism>
<evidence type="ECO:0000313" key="7">
    <source>
        <dbReference type="EMBL" id="CAB5226765.1"/>
    </source>
</evidence>
<evidence type="ECO:0000313" key="2">
    <source>
        <dbReference type="EMBL" id="CAB4169498.1"/>
    </source>
</evidence>
<evidence type="ECO:0000313" key="5">
    <source>
        <dbReference type="EMBL" id="CAB4195720.1"/>
    </source>
</evidence>
<gene>
    <name evidence="3" type="ORF">UFOVP1064_7</name>
    <name evidence="4" type="ORF">UFOVP1197_56</name>
    <name evidence="5" type="ORF">UFOVP1294_34</name>
    <name evidence="6" type="ORF">UFOVP1412_37</name>
    <name evidence="7" type="ORF">UFOVP1515_34</name>
    <name evidence="1" type="ORF">UFOVP659_68</name>
    <name evidence="2" type="ORF">UFOVP885_47</name>
</gene>
<dbReference type="EMBL" id="LR796628">
    <property type="protein sequence ID" value="CAB4156476.1"/>
    <property type="molecule type" value="Genomic_DNA"/>
</dbReference>
<evidence type="ECO:0000313" key="1">
    <source>
        <dbReference type="EMBL" id="CAB4156476.1"/>
    </source>
</evidence>
<evidence type="ECO:0000313" key="4">
    <source>
        <dbReference type="EMBL" id="CAB4190373.1"/>
    </source>
</evidence>
<dbReference type="EMBL" id="LR796846">
    <property type="protein sequence ID" value="CAB4169498.1"/>
    <property type="molecule type" value="Genomic_DNA"/>
</dbReference>
<evidence type="ECO:0000313" key="6">
    <source>
        <dbReference type="EMBL" id="CAB4210671.1"/>
    </source>
</evidence>
<accession>A0A6J5NFA2</accession>
<reference evidence="1" key="1">
    <citation type="submission" date="2020-04" db="EMBL/GenBank/DDBJ databases">
        <authorList>
            <person name="Chiriac C."/>
            <person name="Salcher M."/>
            <person name="Ghai R."/>
            <person name="Kavagutti S V."/>
        </authorList>
    </citation>
    <scope>NUCLEOTIDE SEQUENCE</scope>
</reference>
<dbReference type="EMBL" id="LR797241">
    <property type="protein sequence ID" value="CAB4195720.1"/>
    <property type="molecule type" value="Genomic_DNA"/>
</dbReference>
<name>A0A6J5NFA2_9CAUD</name>
<dbReference type="EMBL" id="LR797365">
    <property type="protein sequence ID" value="CAB4210671.1"/>
    <property type="molecule type" value="Genomic_DNA"/>
</dbReference>
<dbReference type="EMBL" id="LR797154">
    <property type="protein sequence ID" value="CAB4190373.1"/>
    <property type="molecule type" value="Genomic_DNA"/>
</dbReference>